<sequence length="572" mass="66191">MKPTDMVTVYRSDRNGPSIQFIYCALLPSAQVERAFSTLRWDLKVDLGMPSAVERYREGREQIDYSRYGDENGREPLVMKRNFDEMRDDYMEISEEFRLFHNLYHNRKTDEYIKIDDDGSEDTVILVRPDCIQIRLKEIRQFLAIKEMHLWIQYDYLEYAERSLVELGLKEGQTMQRDNGVSWRLLYHDSPGVRSYKALSQLLGNRLIQPLPKSKSGFPGFAEEPEEKHVEFIIDVDENGDEVSFISDPDALANHFGDSLHAPNYLTPVHFRRQVLDKYYQQPGKYAVEDSLLRCGRLWVMAIDNQHDDKVCAWLGDLGRDLPYQERLHWRAHNIPPSGKMSEIFYKRQVLAQEIDTDRPDLLFKERYDELIEACKEHLGWQLLQPLHSGDQHHLDSLRIPAADEQRDFDELVLSLAKILIDSLHVKRLNSLLSEEQKEGVGKGSIALLEAVLTLRNIKGGSEHIVFLRRLQSLRSSSSAHRKGSRYRKIAEQFDIEGQILRDVFAGILWQALDFLNFLIFLAGGGRVDNVEENRSEEGYAILSEMIGFVDSGATDGSVNHDDLIYELRAKP</sequence>
<organism evidence="1">
    <name type="scientific">Caldilineaceae bacterium SB0661_bin_32</name>
    <dbReference type="NCBI Taxonomy" id="2605255"/>
    <lineage>
        <taxon>Bacteria</taxon>
        <taxon>Bacillati</taxon>
        <taxon>Chloroflexota</taxon>
        <taxon>Caldilineae</taxon>
        <taxon>Caldilineales</taxon>
        <taxon>Caldilineaceae</taxon>
    </lineage>
</organism>
<comment type="caution">
    <text evidence="1">The sequence shown here is derived from an EMBL/GenBank/DDBJ whole genome shotgun (WGS) entry which is preliminary data.</text>
</comment>
<dbReference type="EMBL" id="VXMH01000042">
    <property type="protein sequence ID" value="MYC95083.1"/>
    <property type="molecule type" value="Genomic_DNA"/>
</dbReference>
<accession>A0A6B1D6J3</accession>
<name>A0A6B1D6J3_9CHLR</name>
<dbReference type="AlphaFoldDB" id="A0A6B1D6J3"/>
<reference evidence="1" key="1">
    <citation type="submission" date="2019-09" db="EMBL/GenBank/DDBJ databases">
        <title>Characterisation of the sponge microbiome using genome-centric metagenomics.</title>
        <authorList>
            <person name="Engelberts J.P."/>
            <person name="Robbins S.J."/>
            <person name="De Goeij J.M."/>
            <person name="Aranda M."/>
            <person name="Bell S.C."/>
            <person name="Webster N.S."/>
        </authorList>
    </citation>
    <scope>NUCLEOTIDE SEQUENCE</scope>
    <source>
        <strain evidence="1">SB0661_bin_32</strain>
    </source>
</reference>
<protein>
    <submittedName>
        <fullName evidence="1">Uncharacterized protein</fullName>
    </submittedName>
</protein>
<evidence type="ECO:0000313" key="1">
    <source>
        <dbReference type="EMBL" id="MYC95083.1"/>
    </source>
</evidence>
<gene>
    <name evidence="1" type="ORF">F4X14_08925</name>
</gene>
<proteinExistence type="predicted"/>